<sequence>MTENNTQGRGQVGGAFATADCPSCGAFVSLAGSGRRGEQVRMTGTCPNGHAVFFNTVIP</sequence>
<organism evidence="1 2">
    <name type="scientific">Actinokineospora terrae</name>
    <dbReference type="NCBI Taxonomy" id="155974"/>
    <lineage>
        <taxon>Bacteria</taxon>
        <taxon>Bacillati</taxon>
        <taxon>Actinomycetota</taxon>
        <taxon>Actinomycetes</taxon>
        <taxon>Pseudonocardiales</taxon>
        <taxon>Pseudonocardiaceae</taxon>
        <taxon>Actinokineospora</taxon>
    </lineage>
</organism>
<evidence type="ECO:0000313" key="1">
    <source>
        <dbReference type="EMBL" id="SES20726.1"/>
    </source>
</evidence>
<gene>
    <name evidence="1" type="ORF">SAMN04487818_108347</name>
</gene>
<dbReference type="EMBL" id="FOGI01000008">
    <property type="protein sequence ID" value="SES20726.1"/>
    <property type="molecule type" value="Genomic_DNA"/>
</dbReference>
<keyword evidence="2" id="KW-1185">Reference proteome</keyword>
<dbReference type="AlphaFoldDB" id="A0A1H9VG32"/>
<protein>
    <submittedName>
        <fullName evidence="1">Uncharacterized protein</fullName>
    </submittedName>
</protein>
<dbReference type="Proteomes" id="UP000199051">
    <property type="component" value="Unassembled WGS sequence"/>
</dbReference>
<name>A0A1H9VG32_9PSEU</name>
<dbReference type="STRING" id="155974.SAMN04487818_108347"/>
<evidence type="ECO:0000313" key="2">
    <source>
        <dbReference type="Proteomes" id="UP000199051"/>
    </source>
</evidence>
<accession>A0A1H9VG32</accession>
<proteinExistence type="predicted"/>
<reference evidence="2" key="1">
    <citation type="submission" date="2016-10" db="EMBL/GenBank/DDBJ databases">
        <authorList>
            <person name="Varghese N."/>
            <person name="Submissions S."/>
        </authorList>
    </citation>
    <scope>NUCLEOTIDE SEQUENCE [LARGE SCALE GENOMIC DNA]</scope>
    <source>
        <strain evidence="2">DSM 44260</strain>
    </source>
</reference>